<dbReference type="GO" id="GO:0005886">
    <property type="term" value="C:plasma membrane"/>
    <property type="evidence" value="ECO:0007669"/>
    <property type="project" value="TreeGrafter"/>
</dbReference>
<keyword evidence="10" id="KW-1185">Reference proteome</keyword>
<organism evidence="9 10">
    <name type="scientific">Flavobacterium cucumis</name>
    <dbReference type="NCBI Taxonomy" id="416016"/>
    <lineage>
        <taxon>Bacteria</taxon>
        <taxon>Pseudomonadati</taxon>
        <taxon>Bacteroidota</taxon>
        <taxon>Flavobacteriia</taxon>
        <taxon>Flavobacteriales</taxon>
        <taxon>Flavobacteriaceae</taxon>
        <taxon>Flavobacterium</taxon>
    </lineage>
</organism>
<dbReference type="InterPro" id="IPR036890">
    <property type="entry name" value="HATPase_C_sf"/>
</dbReference>
<dbReference type="InterPro" id="IPR004358">
    <property type="entry name" value="Sig_transdc_His_kin-like_C"/>
</dbReference>
<evidence type="ECO:0000256" key="5">
    <source>
        <dbReference type="ARBA" id="ARBA00022777"/>
    </source>
</evidence>
<dbReference type="SUPFAM" id="SSF55874">
    <property type="entry name" value="ATPase domain of HSP90 chaperone/DNA topoisomerase II/histidine kinase"/>
    <property type="match status" value="1"/>
</dbReference>
<dbReference type="SUPFAM" id="SSF47384">
    <property type="entry name" value="Homodimeric domain of signal transducing histidine kinase"/>
    <property type="match status" value="1"/>
</dbReference>
<keyword evidence="5 9" id="KW-0418">Kinase</keyword>
<reference evidence="10" key="1">
    <citation type="submission" date="2016-12" db="EMBL/GenBank/DDBJ databases">
        <authorList>
            <person name="Varghese N."/>
            <person name="Submissions S."/>
        </authorList>
    </citation>
    <scope>NUCLEOTIDE SEQUENCE [LARGE SCALE GENOMIC DNA]</scope>
    <source>
        <strain evidence="10">DSM 18830</strain>
    </source>
</reference>
<dbReference type="SMART" id="SM00387">
    <property type="entry name" value="HATPase_c"/>
    <property type="match status" value="1"/>
</dbReference>
<dbReference type="AlphaFoldDB" id="A0A1M7ZU28"/>
<evidence type="ECO:0000256" key="7">
    <source>
        <dbReference type="SAM" id="Phobius"/>
    </source>
</evidence>
<dbReference type="Pfam" id="PF02518">
    <property type="entry name" value="HATPase_c"/>
    <property type="match status" value="1"/>
</dbReference>
<dbReference type="Proteomes" id="UP000184611">
    <property type="component" value="Unassembled WGS sequence"/>
</dbReference>
<keyword evidence="7" id="KW-0812">Transmembrane</keyword>
<evidence type="ECO:0000259" key="8">
    <source>
        <dbReference type="PROSITE" id="PS50109"/>
    </source>
</evidence>
<evidence type="ECO:0000313" key="9">
    <source>
        <dbReference type="EMBL" id="SHO72385.1"/>
    </source>
</evidence>
<dbReference type="PROSITE" id="PS50109">
    <property type="entry name" value="HIS_KIN"/>
    <property type="match status" value="1"/>
</dbReference>
<keyword evidence="4" id="KW-0808">Transferase</keyword>
<evidence type="ECO:0000256" key="2">
    <source>
        <dbReference type="ARBA" id="ARBA00012438"/>
    </source>
</evidence>
<dbReference type="CDD" id="cd00082">
    <property type="entry name" value="HisKA"/>
    <property type="match status" value="1"/>
</dbReference>
<dbReference type="STRING" id="416016.SAMN05443547_0716"/>
<sequence length="432" mass="50709">MAFFCNIASDMKFNKLKVVIFIGFFAIVGVIIMQLFLLNQAYIFQKKDVEDKIHFALQDVVERIYRDNKTELPTANLIKKVSENYFIVNVNDVFENQILEHYLETEFEKVKLEMDFEYAIYDCSSQSMVYGNYVSFKGEKSNVCEDCFSKNTDLTYYFAIRFPHIKQSYFKSLSQYWVFTVVLFFVLIIYVYSVFLMLKQKKYTDLQKDFINNMTHEFKTPLASILIASNYANSQKEIQENSKLSKYIQIIINQSNKLNQHIEKILYVAKTESKQIEIEKSSIDLKAILELVSENINLKHQKEIKIQFQLERNYFIHADEFHFYNLIYNIIDNAVKYSGQNPVIRVVTKETSKDLLLQFSDNGSGIPENDLPFVFDKFYRVARQDSKDIEGFGIGLSYVKGVCEWHDWNVFVANNKDAGITVSIQINKTDYE</sequence>
<protein>
    <recommendedName>
        <fullName evidence="2">histidine kinase</fullName>
        <ecNumber evidence="2">2.7.13.3</ecNumber>
    </recommendedName>
</protein>
<comment type="catalytic activity">
    <reaction evidence="1">
        <text>ATP + protein L-histidine = ADP + protein N-phospho-L-histidine.</text>
        <dbReference type="EC" id="2.7.13.3"/>
    </reaction>
</comment>
<dbReference type="InterPro" id="IPR005467">
    <property type="entry name" value="His_kinase_dom"/>
</dbReference>
<name>A0A1M7ZU28_9FLAO</name>
<feature type="domain" description="Histidine kinase" evidence="8">
    <location>
        <begin position="213"/>
        <end position="430"/>
    </location>
</feature>
<evidence type="ECO:0000256" key="3">
    <source>
        <dbReference type="ARBA" id="ARBA00022553"/>
    </source>
</evidence>
<gene>
    <name evidence="9" type="ORF">SAMN05443547_0716</name>
</gene>
<keyword evidence="6" id="KW-0902">Two-component regulatory system</keyword>
<dbReference type="EMBL" id="FRYK01000001">
    <property type="protein sequence ID" value="SHO72385.1"/>
    <property type="molecule type" value="Genomic_DNA"/>
</dbReference>
<proteinExistence type="predicted"/>
<dbReference type="EC" id="2.7.13.3" evidence="2"/>
<feature type="transmembrane region" description="Helical" evidence="7">
    <location>
        <begin position="18"/>
        <end position="38"/>
    </location>
</feature>
<evidence type="ECO:0000256" key="4">
    <source>
        <dbReference type="ARBA" id="ARBA00022679"/>
    </source>
</evidence>
<dbReference type="InterPro" id="IPR003594">
    <property type="entry name" value="HATPase_dom"/>
</dbReference>
<dbReference type="Pfam" id="PF00512">
    <property type="entry name" value="HisKA"/>
    <property type="match status" value="1"/>
</dbReference>
<dbReference type="InterPro" id="IPR050351">
    <property type="entry name" value="BphY/WalK/GraS-like"/>
</dbReference>
<dbReference type="GO" id="GO:0016036">
    <property type="term" value="P:cellular response to phosphate starvation"/>
    <property type="evidence" value="ECO:0007669"/>
    <property type="project" value="TreeGrafter"/>
</dbReference>
<dbReference type="PANTHER" id="PTHR45453">
    <property type="entry name" value="PHOSPHATE REGULON SENSOR PROTEIN PHOR"/>
    <property type="match status" value="1"/>
</dbReference>
<keyword evidence="7" id="KW-1133">Transmembrane helix</keyword>
<dbReference type="GO" id="GO:0004721">
    <property type="term" value="F:phosphoprotein phosphatase activity"/>
    <property type="evidence" value="ECO:0007669"/>
    <property type="project" value="TreeGrafter"/>
</dbReference>
<dbReference type="SMART" id="SM00388">
    <property type="entry name" value="HisKA"/>
    <property type="match status" value="1"/>
</dbReference>
<dbReference type="Gene3D" id="3.30.565.10">
    <property type="entry name" value="Histidine kinase-like ATPase, C-terminal domain"/>
    <property type="match status" value="1"/>
</dbReference>
<dbReference type="InterPro" id="IPR003661">
    <property type="entry name" value="HisK_dim/P_dom"/>
</dbReference>
<evidence type="ECO:0000256" key="6">
    <source>
        <dbReference type="ARBA" id="ARBA00023012"/>
    </source>
</evidence>
<keyword evidence="3" id="KW-0597">Phosphoprotein</keyword>
<dbReference type="PRINTS" id="PR00344">
    <property type="entry name" value="BCTRLSENSOR"/>
</dbReference>
<accession>A0A1M7ZU28</accession>
<keyword evidence="7" id="KW-0472">Membrane</keyword>
<dbReference type="Gene3D" id="1.10.287.130">
    <property type="match status" value="1"/>
</dbReference>
<dbReference type="GO" id="GO:0000155">
    <property type="term" value="F:phosphorelay sensor kinase activity"/>
    <property type="evidence" value="ECO:0007669"/>
    <property type="project" value="InterPro"/>
</dbReference>
<dbReference type="InterPro" id="IPR036097">
    <property type="entry name" value="HisK_dim/P_sf"/>
</dbReference>
<evidence type="ECO:0000256" key="1">
    <source>
        <dbReference type="ARBA" id="ARBA00000085"/>
    </source>
</evidence>
<evidence type="ECO:0000313" key="10">
    <source>
        <dbReference type="Proteomes" id="UP000184611"/>
    </source>
</evidence>
<feature type="transmembrane region" description="Helical" evidence="7">
    <location>
        <begin position="176"/>
        <end position="198"/>
    </location>
</feature>
<dbReference type="PANTHER" id="PTHR45453:SF1">
    <property type="entry name" value="PHOSPHATE REGULON SENSOR PROTEIN PHOR"/>
    <property type="match status" value="1"/>
</dbReference>
<dbReference type="CDD" id="cd00075">
    <property type="entry name" value="HATPase"/>
    <property type="match status" value="1"/>
</dbReference>